<sequence>MFVTIVIILVLALILFLVGLMMGYGVLHSPFGIFNPNTWTHIFELTGSLN</sequence>
<keyword evidence="1" id="KW-0812">Transmembrane</keyword>
<feature type="transmembrane region" description="Helical" evidence="1">
    <location>
        <begin position="6"/>
        <end position="27"/>
    </location>
</feature>
<name>A0A4R6BD76_9STAP</name>
<proteinExistence type="predicted"/>
<protein>
    <submittedName>
        <fullName evidence="2">DNA-directed RNA polymerase subunit beta</fullName>
    </submittedName>
</protein>
<evidence type="ECO:0000313" key="3">
    <source>
        <dbReference type="Proteomes" id="UP000295310"/>
    </source>
</evidence>
<comment type="caution">
    <text evidence="2">The sequence shown here is derived from an EMBL/GenBank/DDBJ whole genome shotgun (WGS) entry which is preliminary data.</text>
</comment>
<organism evidence="2 3">
    <name type="scientific">Macrococcus brunensis</name>
    <dbReference type="NCBI Taxonomy" id="198483"/>
    <lineage>
        <taxon>Bacteria</taxon>
        <taxon>Bacillati</taxon>
        <taxon>Bacillota</taxon>
        <taxon>Bacilli</taxon>
        <taxon>Bacillales</taxon>
        <taxon>Staphylococcaceae</taxon>
        <taxon>Macrococcus</taxon>
    </lineage>
</organism>
<dbReference type="Proteomes" id="UP000295310">
    <property type="component" value="Unassembled WGS sequence"/>
</dbReference>
<dbReference type="AlphaFoldDB" id="A0A4R6BD76"/>
<keyword evidence="2" id="KW-0804">Transcription</keyword>
<keyword evidence="2" id="KW-0240">DNA-directed RNA polymerase</keyword>
<dbReference type="GO" id="GO:0000428">
    <property type="term" value="C:DNA-directed RNA polymerase complex"/>
    <property type="evidence" value="ECO:0007669"/>
    <property type="project" value="UniProtKB-KW"/>
</dbReference>
<dbReference type="EMBL" id="SCWA01000011">
    <property type="protein sequence ID" value="TDL96829.1"/>
    <property type="molecule type" value="Genomic_DNA"/>
</dbReference>
<accession>A0A4R6BD76</accession>
<keyword evidence="1" id="KW-1133">Transmembrane helix</keyword>
<dbReference type="Pfam" id="PF11772">
    <property type="entry name" value="EpuA"/>
    <property type="match status" value="1"/>
</dbReference>
<evidence type="ECO:0000256" key="1">
    <source>
        <dbReference type="SAM" id="Phobius"/>
    </source>
</evidence>
<reference evidence="2 3" key="1">
    <citation type="submission" date="2019-01" db="EMBL/GenBank/DDBJ databases">
        <title>Draft genome sequences of the type strains of six Macrococcus species.</title>
        <authorList>
            <person name="Mazhar S."/>
            <person name="Altermann E."/>
            <person name="Hill C."/>
            <person name="Mcauliffe O."/>
        </authorList>
    </citation>
    <scope>NUCLEOTIDE SEQUENCE [LARGE SCALE GENOMIC DNA]</scope>
    <source>
        <strain evidence="2 3">CCM4811</strain>
    </source>
</reference>
<dbReference type="InterPro" id="IPR024596">
    <property type="entry name" value="RNApol_su_b/EpuA"/>
</dbReference>
<keyword evidence="1" id="KW-0472">Membrane</keyword>
<gene>
    <name evidence="2" type="ORF">ERX27_07155</name>
</gene>
<keyword evidence="3" id="KW-1185">Reference proteome</keyword>
<evidence type="ECO:0000313" key="2">
    <source>
        <dbReference type="EMBL" id="TDL96829.1"/>
    </source>
</evidence>